<dbReference type="EMBL" id="CAJFCW020000001">
    <property type="protein sequence ID" value="CAG9080292.1"/>
    <property type="molecule type" value="Genomic_DNA"/>
</dbReference>
<comment type="caution">
    <text evidence="2">The sequence shown here is derived from an EMBL/GenBank/DDBJ whole genome shotgun (WGS) entry which is preliminary data.</text>
</comment>
<keyword evidence="3" id="KW-1185">Reference proteome</keyword>
<dbReference type="Proteomes" id="UP000783686">
    <property type="component" value="Unassembled WGS sequence"/>
</dbReference>
<dbReference type="AlphaFoldDB" id="A0A811JSA6"/>
<organism evidence="2 3">
    <name type="scientific">Bursaphelenchus okinawaensis</name>
    <dbReference type="NCBI Taxonomy" id="465554"/>
    <lineage>
        <taxon>Eukaryota</taxon>
        <taxon>Metazoa</taxon>
        <taxon>Ecdysozoa</taxon>
        <taxon>Nematoda</taxon>
        <taxon>Chromadorea</taxon>
        <taxon>Rhabditida</taxon>
        <taxon>Tylenchina</taxon>
        <taxon>Tylenchomorpha</taxon>
        <taxon>Aphelenchoidea</taxon>
        <taxon>Aphelenchoididae</taxon>
        <taxon>Bursaphelenchus</taxon>
    </lineage>
</organism>
<dbReference type="OrthoDB" id="5830805at2759"/>
<reference evidence="2" key="1">
    <citation type="submission" date="2020-09" db="EMBL/GenBank/DDBJ databases">
        <authorList>
            <person name="Kikuchi T."/>
        </authorList>
    </citation>
    <scope>NUCLEOTIDE SEQUENCE</scope>
    <source>
        <strain evidence="2">SH1</strain>
    </source>
</reference>
<feature type="region of interest" description="Disordered" evidence="1">
    <location>
        <begin position="135"/>
        <end position="164"/>
    </location>
</feature>
<protein>
    <recommendedName>
        <fullName evidence="4">Regulatory protein zeste</fullName>
    </recommendedName>
</protein>
<evidence type="ECO:0008006" key="4">
    <source>
        <dbReference type="Google" id="ProtNLM"/>
    </source>
</evidence>
<accession>A0A811JSA6</accession>
<proteinExistence type="predicted"/>
<name>A0A811JSA6_9BILA</name>
<dbReference type="Proteomes" id="UP000614601">
    <property type="component" value="Unassembled WGS sequence"/>
</dbReference>
<sequence>MHRPTLRAKDRVYSRRLALARAVQRRKNLLFHDGDEGGPNRQAARQKAWEDVKLELVSKGFVEFASKSQMDIRKTDWQHVRRYVMDKRKREAHTGIIEEPITELDEVVMEIVGAEGLLKASTPLLNESIADPVKREETRSINGHEISSSGLHDVASSDSADNEASDNLLEGRLNSANILFPQLLQSFQDSPSFVNQLNFNQASDDRDFENRIREYRVQREEYQTMTEKIRNEIEAERLIQEKIRTKLLMNELAKTDPASLNELMKNGQKES</sequence>
<evidence type="ECO:0000313" key="2">
    <source>
        <dbReference type="EMBL" id="CAD5206048.1"/>
    </source>
</evidence>
<evidence type="ECO:0000256" key="1">
    <source>
        <dbReference type="SAM" id="MobiDB-lite"/>
    </source>
</evidence>
<gene>
    <name evidence="2" type="ORF">BOKJ2_LOCUS732</name>
</gene>
<evidence type="ECO:0000313" key="3">
    <source>
        <dbReference type="Proteomes" id="UP000614601"/>
    </source>
</evidence>
<dbReference type="EMBL" id="CAJFDH010000001">
    <property type="protein sequence ID" value="CAD5206048.1"/>
    <property type="molecule type" value="Genomic_DNA"/>
</dbReference>